<dbReference type="RefSeq" id="WP_200465724.1">
    <property type="nucleotide sequence ID" value="NZ_JAENRR010000035.1"/>
</dbReference>
<keyword evidence="2" id="KW-1185">Reference proteome</keyword>
<sequence length="210" mass="25164">MNQEKKRLLLQIRDYLQSKKVKKINLLEICEALDCQLNDITKWASTPDELLQCILDLKSTELKNVLNFEKYEGENAIDSMVISGQEIYERFEQLSPAKYVFIRDLNPELYQSCQDIKFELIENHLSNNLDKGIETKEYKANIDKEKIINKYIKRIKDIHSREYLNSEHFTFSNIFSNIFEDYLEEVATDENWNYFRKRKQFYEAISFGNR</sequence>
<evidence type="ECO:0008006" key="3">
    <source>
        <dbReference type="Google" id="ProtNLM"/>
    </source>
</evidence>
<proteinExistence type="predicted"/>
<evidence type="ECO:0000313" key="2">
    <source>
        <dbReference type="Proteomes" id="UP000605676"/>
    </source>
</evidence>
<protein>
    <recommendedName>
        <fullName evidence="3">HTH cro/C1-type domain-containing protein</fullName>
    </recommendedName>
</protein>
<comment type="caution">
    <text evidence="1">The sequence shown here is derived from an EMBL/GenBank/DDBJ whole genome shotgun (WGS) entry which is preliminary data.</text>
</comment>
<evidence type="ECO:0000313" key="1">
    <source>
        <dbReference type="EMBL" id="MBK3518497.1"/>
    </source>
</evidence>
<dbReference type="Proteomes" id="UP000605676">
    <property type="component" value="Unassembled WGS sequence"/>
</dbReference>
<accession>A0ABS1HLT0</accession>
<organism evidence="1 2">
    <name type="scientific">Carboxylicivirga marina</name>
    <dbReference type="NCBI Taxonomy" id="2800988"/>
    <lineage>
        <taxon>Bacteria</taxon>
        <taxon>Pseudomonadati</taxon>
        <taxon>Bacteroidota</taxon>
        <taxon>Bacteroidia</taxon>
        <taxon>Marinilabiliales</taxon>
        <taxon>Marinilabiliaceae</taxon>
        <taxon>Carboxylicivirga</taxon>
    </lineage>
</organism>
<dbReference type="EMBL" id="JAENRR010000035">
    <property type="protein sequence ID" value="MBK3518497.1"/>
    <property type="molecule type" value="Genomic_DNA"/>
</dbReference>
<gene>
    <name evidence="1" type="ORF">JIV24_14225</name>
</gene>
<reference evidence="1 2" key="1">
    <citation type="submission" date="2021-01" db="EMBL/GenBank/DDBJ databases">
        <title>Carboxyliciviraga sp.nov., isolated from coastal sediments.</title>
        <authorList>
            <person name="Lu D."/>
            <person name="Zhang T."/>
        </authorList>
    </citation>
    <scope>NUCLEOTIDE SEQUENCE [LARGE SCALE GENOMIC DNA]</scope>
    <source>
        <strain evidence="1 2">N1Y132</strain>
    </source>
</reference>
<name>A0ABS1HLT0_9BACT</name>